<name>A0A183Q5X9_9TREM</name>
<accession>A0A183Q5X9</accession>
<dbReference type="PANTHER" id="PTHR48051">
    <property type="match status" value="1"/>
</dbReference>
<evidence type="ECO:0000313" key="2">
    <source>
        <dbReference type="Proteomes" id="UP000269396"/>
    </source>
</evidence>
<dbReference type="GO" id="GO:0005737">
    <property type="term" value="C:cytoplasm"/>
    <property type="evidence" value="ECO:0007669"/>
    <property type="project" value="TreeGrafter"/>
</dbReference>
<dbReference type="Gene3D" id="3.80.10.10">
    <property type="entry name" value="Ribonuclease Inhibitor"/>
    <property type="match status" value="1"/>
</dbReference>
<dbReference type="Pfam" id="PF13855">
    <property type="entry name" value="LRR_8"/>
    <property type="match status" value="1"/>
</dbReference>
<proteinExistence type="predicted"/>
<dbReference type="InterPro" id="IPR032675">
    <property type="entry name" value="LRR_dom_sf"/>
</dbReference>
<dbReference type="PRINTS" id="PR00019">
    <property type="entry name" value="LEURICHRPT"/>
</dbReference>
<dbReference type="InterPro" id="IPR050216">
    <property type="entry name" value="LRR_domain-containing"/>
</dbReference>
<dbReference type="Proteomes" id="UP000269396">
    <property type="component" value="Unassembled WGS sequence"/>
</dbReference>
<sequence length="59" mass="6390">MKKPNYKELGNLGNLQQLDLSENLISTLPESISGLVSLSDLNLSQNSITHLPNGLGKEL</sequence>
<dbReference type="AlphaFoldDB" id="A0A183Q5X9"/>
<reference evidence="1 2" key="1">
    <citation type="submission" date="2018-11" db="EMBL/GenBank/DDBJ databases">
        <authorList>
            <consortium name="Pathogen Informatics"/>
        </authorList>
    </citation>
    <scope>NUCLEOTIDE SEQUENCE [LARGE SCALE GENOMIC DNA]</scope>
    <source>
        <strain>Denwood</strain>
        <strain evidence="2">Zambia</strain>
    </source>
</reference>
<evidence type="ECO:0000313" key="1">
    <source>
        <dbReference type="EMBL" id="VDP86233.1"/>
    </source>
</evidence>
<dbReference type="InterPro" id="IPR003591">
    <property type="entry name" value="Leu-rich_rpt_typical-subtyp"/>
</dbReference>
<dbReference type="InterPro" id="IPR001611">
    <property type="entry name" value="Leu-rich_rpt"/>
</dbReference>
<gene>
    <name evidence="1" type="ORF">SMTD_LOCUS22015</name>
</gene>
<keyword evidence="2" id="KW-1185">Reference proteome</keyword>
<dbReference type="EMBL" id="UZAL01049432">
    <property type="protein sequence ID" value="VDP86233.1"/>
    <property type="molecule type" value="Genomic_DNA"/>
</dbReference>
<dbReference type="SUPFAM" id="SSF52058">
    <property type="entry name" value="L domain-like"/>
    <property type="match status" value="1"/>
</dbReference>
<organism evidence="1 2">
    <name type="scientific">Schistosoma mattheei</name>
    <dbReference type="NCBI Taxonomy" id="31246"/>
    <lineage>
        <taxon>Eukaryota</taxon>
        <taxon>Metazoa</taxon>
        <taxon>Spiralia</taxon>
        <taxon>Lophotrochozoa</taxon>
        <taxon>Platyhelminthes</taxon>
        <taxon>Trematoda</taxon>
        <taxon>Digenea</taxon>
        <taxon>Strigeidida</taxon>
        <taxon>Schistosomatoidea</taxon>
        <taxon>Schistosomatidae</taxon>
        <taxon>Schistosoma</taxon>
    </lineage>
</organism>
<dbReference type="PANTHER" id="PTHR48051:SF1">
    <property type="entry name" value="RAS SUPPRESSOR PROTEIN 1"/>
    <property type="match status" value="1"/>
</dbReference>
<dbReference type="PROSITE" id="PS51450">
    <property type="entry name" value="LRR"/>
    <property type="match status" value="2"/>
</dbReference>
<dbReference type="SMART" id="SM00369">
    <property type="entry name" value="LRR_TYP"/>
    <property type="match status" value="2"/>
</dbReference>
<dbReference type="STRING" id="31246.A0A183Q5X9"/>
<protein>
    <submittedName>
        <fullName evidence="1">Uncharacterized protein</fullName>
    </submittedName>
</protein>